<name>A0A4R6S2G6_LABRH</name>
<dbReference type="Pfam" id="PF02230">
    <property type="entry name" value="Abhydrolase_2"/>
    <property type="match status" value="1"/>
</dbReference>
<dbReference type="SUPFAM" id="SSF53474">
    <property type="entry name" value="alpha/beta-Hydrolases"/>
    <property type="match status" value="1"/>
</dbReference>
<dbReference type="Proteomes" id="UP000295444">
    <property type="component" value="Unassembled WGS sequence"/>
</dbReference>
<reference evidence="3 4" key="1">
    <citation type="submission" date="2019-03" db="EMBL/GenBank/DDBJ databases">
        <title>Genomic Encyclopedia of Type Strains, Phase IV (KMG-IV): sequencing the most valuable type-strain genomes for metagenomic binning, comparative biology and taxonomic classification.</title>
        <authorList>
            <person name="Goeker M."/>
        </authorList>
    </citation>
    <scope>NUCLEOTIDE SEQUENCE [LARGE SCALE GENOMIC DNA]</scope>
    <source>
        <strain evidence="3 4">DSM 45361</strain>
    </source>
</reference>
<proteinExistence type="predicted"/>
<dbReference type="GO" id="GO:0016787">
    <property type="term" value="F:hydrolase activity"/>
    <property type="evidence" value="ECO:0007669"/>
    <property type="project" value="InterPro"/>
</dbReference>
<evidence type="ECO:0000313" key="4">
    <source>
        <dbReference type="Proteomes" id="UP000295444"/>
    </source>
</evidence>
<keyword evidence="4" id="KW-1185">Reference proteome</keyword>
<accession>A0A4R6S2G6</accession>
<organism evidence="3 4">
    <name type="scientific">Labedaea rhizosphaerae</name>
    <dbReference type="NCBI Taxonomy" id="598644"/>
    <lineage>
        <taxon>Bacteria</taxon>
        <taxon>Bacillati</taxon>
        <taxon>Actinomycetota</taxon>
        <taxon>Actinomycetes</taxon>
        <taxon>Pseudonocardiales</taxon>
        <taxon>Pseudonocardiaceae</taxon>
        <taxon>Labedaea</taxon>
    </lineage>
</organism>
<dbReference type="PANTHER" id="PTHR43037:SF1">
    <property type="entry name" value="BLL1128 PROTEIN"/>
    <property type="match status" value="1"/>
</dbReference>
<dbReference type="AlphaFoldDB" id="A0A4R6S2G6"/>
<keyword evidence="1" id="KW-0732">Signal</keyword>
<dbReference type="InterPro" id="IPR029058">
    <property type="entry name" value="AB_hydrolase_fold"/>
</dbReference>
<evidence type="ECO:0000313" key="3">
    <source>
        <dbReference type="EMBL" id="TDP93762.1"/>
    </source>
</evidence>
<dbReference type="InterPro" id="IPR050955">
    <property type="entry name" value="Plant_Biomass_Hydrol_Est"/>
</dbReference>
<gene>
    <name evidence="3" type="ORF">EV186_106156</name>
</gene>
<dbReference type="EMBL" id="SNXZ01000006">
    <property type="protein sequence ID" value="TDP93762.1"/>
    <property type="molecule type" value="Genomic_DNA"/>
</dbReference>
<sequence length="323" mass="34787">MRGGWVRWTAAAAAVGTAGEVYRRFLYARQAPEPDLSAPKITGTLLVGGRHRTFTAVVPAQLPAGAPLVIALHGASQDGAHFRAITGYGFDRLTEHEKFAVVYPNGHKGNWNDARKAAHYPARRENVDDEGFLDALIEHFHIRYGIDRGRVFVAGFSNGGQLALRLAATMPDRLAGIAAISANLPTEENLDCVPRGLPIPVLLMTSTADPINPFDGGEVTVFGFGSRGDVRSATDTFAYFAALNGHAGSPHTEFLPHPRGELDTRVARTSHRTPGHAPVELYTVFGGGHLVPNPHYTAPLISGHTTHDVDAPAVIWAFFRDLP</sequence>
<evidence type="ECO:0000256" key="1">
    <source>
        <dbReference type="ARBA" id="ARBA00022729"/>
    </source>
</evidence>
<dbReference type="PANTHER" id="PTHR43037">
    <property type="entry name" value="UNNAMED PRODUCT-RELATED"/>
    <property type="match status" value="1"/>
</dbReference>
<comment type="caution">
    <text evidence="3">The sequence shown here is derived from an EMBL/GenBank/DDBJ whole genome shotgun (WGS) entry which is preliminary data.</text>
</comment>
<dbReference type="InterPro" id="IPR003140">
    <property type="entry name" value="PLipase/COase/thioEstase"/>
</dbReference>
<feature type="domain" description="Phospholipase/carboxylesterase/thioesterase" evidence="2">
    <location>
        <begin position="133"/>
        <end position="217"/>
    </location>
</feature>
<dbReference type="OrthoDB" id="9767239at2"/>
<dbReference type="Gene3D" id="3.40.50.1820">
    <property type="entry name" value="alpha/beta hydrolase"/>
    <property type="match status" value="1"/>
</dbReference>
<evidence type="ECO:0000259" key="2">
    <source>
        <dbReference type="Pfam" id="PF02230"/>
    </source>
</evidence>
<protein>
    <submittedName>
        <fullName evidence="3">Polyhydroxybutyrate depolymerase</fullName>
    </submittedName>
</protein>